<evidence type="ECO:0000256" key="2">
    <source>
        <dbReference type="ARBA" id="ARBA00023200"/>
    </source>
</evidence>
<keyword evidence="1" id="KW-0167">Capsid protein</keyword>
<dbReference type="RefSeq" id="YP_009603290.1">
    <property type="nucleotide sequence ID" value="NC_041950.1"/>
</dbReference>
<gene>
    <name evidence="3" type="primary">16</name>
    <name evidence="3" type="ORF">SEA_KATYUSHA_16</name>
</gene>
<evidence type="ECO:0000313" key="4">
    <source>
        <dbReference type="Proteomes" id="UP000223856"/>
    </source>
</evidence>
<proteinExistence type="predicted"/>
<name>A0A142KBC6_9CAUD</name>
<dbReference type="KEGG" id="vg:40079170"/>
<evidence type="ECO:0000313" key="3">
    <source>
        <dbReference type="EMBL" id="AMS03409.1"/>
    </source>
</evidence>
<dbReference type="Pfam" id="PF03864">
    <property type="entry name" value="Phage_cap_E"/>
    <property type="match status" value="1"/>
</dbReference>
<keyword evidence="2" id="KW-1035">Host cytoplasm</keyword>
<protein>
    <submittedName>
        <fullName evidence="3">Major capsid protein</fullName>
    </submittedName>
</protein>
<sequence>MTIQLSAFNKPTQLPDGRFVVNQPLDRLVRKEVMLGVIREIVKPEDHLGLQLFPFYNVPSDDYIFSYVKGLTTGLAPAIAESAESELAQKDSGLSGQGRASLIDWRLKDHYDAGDVQRFVDIQMLAESGALGPGGLPSSLQGDLNQFPERVARDTVERRRRLDNRMEWLHMQSISNGGVAYNDGNISFAVDWKRPADQHAQAPLASPDNRYDIDTHDPINDINKIKRLMYDRYGVIMDRAIVSNKFLLSLINSSKFIVRAGMGVAGSTGAPEASDLPYVVNNWGPQVAIDLVKAQTGIEFIEYDSGYRSKNPFDPYGAVTFNRYLPENRVIFLPSEASIREYDSSPIGFGKMMTSPHTMGGNAPGFYDWEQETTDPWGRNIGTGIKAFPLFPHMELSYTMDVVL</sequence>
<reference evidence="3 4" key="1">
    <citation type="submission" date="2016-03" db="EMBL/GenBank/DDBJ databases">
        <authorList>
            <person name="Green D.E."/>
            <person name="Kennedy B.V."/>
            <person name="Kocak B.Z."/>
            <person name="Moretti M.L."/>
            <person name="Onelangsy F.L."/>
            <person name="Mezghani N.A."/>
            <person name="Thompson P.K."/>
            <person name="Ulbrich M.C."/>
            <person name="Furbee E.C."/>
            <person name="Grubb S.R."/>
            <person name="Warner M.H."/>
            <person name="Montgomery M.T."/>
            <person name="Garlena R.A."/>
            <person name="Russell D.A."/>
            <person name="Pope W.H."/>
            <person name="Jacobs-Sera D."/>
            <person name="Hendrix R.W."/>
            <person name="Hatfull G.F."/>
        </authorList>
    </citation>
    <scope>NUCLEOTIDE SEQUENCE [LARGE SCALE GENOMIC DNA]</scope>
</reference>
<dbReference type="InterPro" id="IPR005564">
    <property type="entry name" value="Major_capsid_GpE"/>
</dbReference>
<organism evidence="3 4">
    <name type="scientific">Gordonia phage Katyusha</name>
    <dbReference type="NCBI Taxonomy" id="1821555"/>
    <lineage>
        <taxon>Viruses</taxon>
        <taxon>Duplodnaviria</taxon>
        <taxon>Heunggongvirae</taxon>
        <taxon>Uroviricota</taxon>
        <taxon>Caudoviricetes</taxon>
        <taxon>Demosthenesvirus</taxon>
        <taxon>Demosthenesvirus katyusha</taxon>
    </lineage>
</organism>
<keyword evidence="1" id="KW-0946">Virion</keyword>
<keyword evidence="4" id="KW-1185">Reference proteome</keyword>
<dbReference type="GeneID" id="40079170"/>
<dbReference type="Proteomes" id="UP000223856">
    <property type="component" value="Segment"/>
</dbReference>
<accession>A0A142KBC6</accession>
<dbReference type="GO" id="GO:0019028">
    <property type="term" value="C:viral capsid"/>
    <property type="evidence" value="ECO:0007669"/>
    <property type="project" value="UniProtKB-KW"/>
</dbReference>
<evidence type="ECO:0000256" key="1">
    <source>
        <dbReference type="ARBA" id="ARBA00022561"/>
    </source>
</evidence>
<dbReference type="EMBL" id="KU963258">
    <property type="protein sequence ID" value="AMS03409.1"/>
    <property type="molecule type" value="Genomic_DNA"/>
</dbReference>